<evidence type="ECO:0000256" key="1">
    <source>
        <dbReference type="ARBA" id="ARBA00023125"/>
    </source>
</evidence>
<name>A0A1H4SKC5_TSUTY</name>
<dbReference type="Proteomes" id="UP000182241">
    <property type="component" value="Unassembled WGS sequence"/>
</dbReference>
<reference evidence="5" key="1">
    <citation type="submission" date="2016-10" db="EMBL/GenBank/DDBJ databases">
        <authorList>
            <person name="Varghese N."/>
            <person name="Submissions S."/>
        </authorList>
    </citation>
    <scope>NUCLEOTIDE SEQUENCE [LARGE SCALE GENOMIC DNA]</scope>
    <source>
        <strain evidence="5">DSM 44234</strain>
    </source>
</reference>
<keyword evidence="5" id="KW-1185">Reference proteome</keyword>
<accession>A0A1H4SKC5</accession>
<feature type="domain" description="HTH tetR-type" evidence="3">
    <location>
        <begin position="14"/>
        <end position="74"/>
    </location>
</feature>
<dbReference type="InterPro" id="IPR036271">
    <property type="entry name" value="Tet_transcr_reg_TetR-rel_C_sf"/>
</dbReference>
<evidence type="ECO:0000313" key="4">
    <source>
        <dbReference type="EMBL" id="SEC44540.1"/>
    </source>
</evidence>
<evidence type="ECO:0000259" key="3">
    <source>
        <dbReference type="PROSITE" id="PS50977"/>
    </source>
</evidence>
<dbReference type="InterPro" id="IPR050624">
    <property type="entry name" value="HTH-type_Tx_Regulator"/>
</dbReference>
<dbReference type="GO" id="GO:0003677">
    <property type="term" value="F:DNA binding"/>
    <property type="evidence" value="ECO:0007669"/>
    <property type="project" value="UniProtKB-UniRule"/>
</dbReference>
<evidence type="ECO:0000256" key="2">
    <source>
        <dbReference type="PROSITE-ProRule" id="PRU00335"/>
    </source>
</evidence>
<protein>
    <submittedName>
        <fullName evidence="4">DNA-binding transcriptional regulator, AcrR family</fullName>
    </submittedName>
</protein>
<dbReference type="PROSITE" id="PS50977">
    <property type="entry name" value="HTH_TETR_2"/>
    <property type="match status" value="1"/>
</dbReference>
<dbReference type="RefSeq" id="WP_068742104.1">
    <property type="nucleotide sequence ID" value="NZ_JBHYHM010000002.1"/>
</dbReference>
<dbReference type="InterPro" id="IPR001647">
    <property type="entry name" value="HTH_TetR"/>
</dbReference>
<dbReference type="Gene3D" id="1.10.10.60">
    <property type="entry name" value="Homeodomain-like"/>
    <property type="match status" value="1"/>
</dbReference>
<dbReference type="PANTHER" id="PTHR43479">
    <property type="entry name" value="ACREF/ENVCD OPERON REPRESSOR-RELATED"/>
    <property type="match status" value="1"/>
</dbReference>
<dbReference type="InterPro" id="IPR009057">
    <property type="entry name" value="Homeodomain-like_sf"/>
</dbReference>
<dbReference type="Gene3D" id="1.10.357.10">
    <property type="entry name" value="Tetracycline Repressor, domain 2"/>
    <property type="match status" value="1"/>
</dbReference>
<dbReference type="PROSITE" id="PS01081">
    <property type="entry name" value="HTH_TETR_1"/>
    <property type="match status" value="1"/>
</dbReference>
<sequence length="203" mass="22185">MTARSSRAKPATPDERRRQIFDASVALFATQGYRAVSVADITEKIGVSQGTFYTYFRNKREVLDAILTQVHEQCLAALTTTTTPTDRSGFRQQLHDQALNLADYATSNAALVSIALFYSVGVDDQAREDGLQIFVDLARPVARELTHGVDKGWVRPELDVDFLAQAIIGAVVNACFPTLVGDQPVEPATVAASLLALLDHNRH</sequence>
<dbReference type="PRINTS" id="PR00455">
    <property type="entry name" value="HTHTETR"/>
</dbReference>
<dbReference type="InterPro" id="IPR023772">
    <property type="entry name" value="DNA-bd_HTH_TetR-type_CS"/>
</dbReference>
<evidence type="ECO:0000313" key="5">
    <source>
        <dbReference type="Proteomes" id="UP000182241"/>
    </source>
</evidence>
<dbReference type="PANTHER" id="PTHR43479:SF11">
    <property type="entry name" value="ACREF_ENVCD OPERON REPRESSOR-RELATED"/>
    <property type="match status" value="1"/>
</dbReference>
<dbReference type="SUPFAM" id="SSF48498">
    <property type="entry name" value="Tetracyclin repressor-like, C-terminal domain"/>
    <property type="match status" value="1"/>
</dbReference>
<organism evidence="4 5">
    <name type="scientific">Tsukamurella tyrosinosolvens</name>
    <dbReference type="NCBI Taxonomy" id="57704"/>
    <lineage>
        <taxon>Bacteria</taxon>
        <taxon>Bacillati</taxon>
        <taxon>Actinomycetota</taxon>
        <taxon>Actinomycetes</taxon>
        <taxon>Mycobacteriales</taxon>
        <taxon>Tsukamurellaceae</taxon>
        <taxon>Tsukamurella</taxon>
    </lineage>
</organism>
<dbReference type="STRING" id="57704.SAMN04489793_2311"/>
<keyword evidence="1 2" id="KW-0238">DNA-binding</keyword>
<dbReference type="SUPFAM" id="SSF46689">
    <property type="entry name" value="Homeodomain-like"/>
    <property type="match status" value="1"/>
</dbReference>
<dbReference type="AlphaFoldDB" id="A0A1H4SKC5"/>
<dbReference type="EMBL" id="FNSA01000003">
    <property type="protein sequence ID" value="SEC44540.1"/>
    <property type="molecule type" value="Genomic_DNA"/>
</dbReference>
<proteinExistence type="predicted"/>
<gene>
    <name evidence="4" type="ORF">SAMN04489793_2311</name>
</gene>
<feature type="DNA-binding region" description="H-T-H motif" evidence="2">
    <location>
        <begin position="37"/>
        <end position="56"/>
    </location>
</feature>
<dbReference type="Pfam" id="PF00440">
    <property type="entry name" value="TetR_N"/>
    <property type="match status" value="1"/>
</dbReference>